<sequence length="65" mass="7356">MITQYIFLCIYTLYSRFHPTISAVVYSTLCVGTIFIVLDTVFMLFFSCQPPDSKEGTPQRLGHSG</sequence>
<gene>
    <name evidence="2" type="ORF">SISNIDRAFT_240784</name>
</gene>
<dbReference type="AlphaFoldDB" id="A0A164PPM7"/>
<accession>A0A164PPM7</accession>
<evidence type="ECO:0000256" key="1">
    <source>
        <dbReference type="SAM" id="Phobius"/>
    </source>
</evidence>
<dbReference type="EMBL" id="KV419432">
    <property type="protein sequence ID" value="KZS88922.1"/>
    <property type="molecule type" value="Genomic_DNA"/>
</dbReference>
<keyword evidence="3" id="KW-1185">Reference proteome</keyword>
<dbReference type="Proteomes" id="UP000076722">
    <property type="component" value="Unassembled WGS sequence"/>
</dbReference>
<evidence type="ECO:0000313" key="3">
    <source>
        <dbReference type="Proteomes" id="UP000076722"/>
    </source>
</evidence>
<organism evidence="2 3">
    <name type="scientific">Sistotremastrum niveocremeum HHB9708</name>
    <dbReference type="NCBI Taxonomy" id="1314777"/>
    <lineage>
        <taxon>Eukaryota</taxon>
        <taxon>Fungi</taxon>
        <taxon>Dikarya</taxon>
        <taxon>Basidiomycota</taxon>
        <taxon>Agaricomycotina</taxon>
        <taxon>Agaricomycetes</taxon>
        <taxon>Sistotremastrales</taxon>
        <taxon>Sistotremastraceae</taxon>
        <taxon>Sertulicium</taxon>
        <taxon>Sertulicium niveocremeum</taxon>
    </lineage>
</organism>
<feature type="transmembrane region" description="Helical" evidence="1">
    <location>
        <begin position="23"/>
        <end position="46"/>
    </location>
</feature>
<name>A0A164PPM7_9AGAM</name>
<keyword evidence="1" id="KW-0472">Membrane</keyword>
<evidence type="ECO:0000313" key="2">
    <source>
        <dbReference type="EMBL" id="KZS88922.1"/>
    </source>
</evidence>
<reference evidence="2 3" key="1">
    <citation type="journal article" date="2016" name="Mol. Biol. Evol.">
        <title>Comparative Genomics of Early-Diverging Mushroom-Forming Fungi Provides Insights into the Origins of Lignocellulose Decay Capabilities.</title>
        <authorList>
            <person name="Nagy L.G."/>
            <person name="Riley R."/>
            <person name="Tritt A."/>
            <person name="Adam C."/>
            <person name="Daum C."/>
            <person name="Floudas D."/>
            <person name="Sun H."/>
            <person name="Yadav J.S."/>
            <person name="Pangilinan J."/>
            <person name="Larsson K.H."/>
            <person name="Matsuura K."/>
            <person name="Barry K."/>
            <person name="Labutti K."/>
            <person name="Kuo R."/>
            <person name="Ohm R.A."/>
            <person name="Bhattacharya S.S."/>
            <person name="Shirouzu T."/>
            <person name="Yoshinaga Y."/>
            <person name="Martin F.M."/>
            <person name="Grigoriev I.V."/>
            <person name="Hibbett D.S."/>
        </authorList>
    </citation>
    <scope>NUCLEOTIDE SEQUENCE [LARGE SCALE GENOMIC DNA]</scope>
    <source>
        <strain evidence="2 3">HHB9708</strain>
    </source>
</reference>
<keyword evidence="1" id="KW-0812">Transmembrane</keyword>
<keyword evidence="1" id="KW-1133">Transmembrane helix</keyword>
<protein>
    <submittedName>
        <fullName evidence="2">Uncharacterized protein</fullName>
    </submittedName>
</protein>
<proteinExistence type="predicted"/>